<feature type="transmembrane region" description="Helical" evidence="11">
    <location>
        <begin position="197"/>
        <end position="230"/>
    </location>
</feature>
<evidence type="ECO:0000313" key="12">
    <source>
        <dbReference type="EMBL" id="OOC10630.1"/>
    </source>
</evidence>
<keyword evidence="7 11" id="KW-1133">Transmembrane helix</keyword>
<evidence type="ECO:0000256" key="11">
    <source>
        <dbReference type="SAM" id="Phobius"/>
    </source>
</evidence>
<evidence type="ECO:0000256" key="5">
    <source>
        <dbReference type="ARBA" id="ARBA00022605"/>
    </source>
</evidence>
<dbReference type="PANTHER" id="PTHR37468:SF1">
    <property type="entry name" value="SULFATE TRANSPORTER CYSZ"/>
    <property type="match status" value="1"/>
</dbReference>
<feature type="transmembrane region" description="Helical" evidence="11">
    <location>
        <begin position="31"/>
        <end position="52"/>
    </location>
</feature>
<evidence type="ECO:0000256" key="4">
    <source>
        <dbReference type="ARBA" id="ARBA00022519"/>
    </source>
</evidence>
<evidence type="ECO:0000256" key="9">
    <source>
        <dbReference type="ARBA" id="ARBA00023136"/>
    </source>
</evidence>
<dbReference type="NCBIfam" id="NF003433">
    <property type="entry name" value="PRK04949.1"/>
    <property type="match status" value="1"/>
</dbReference>
<evidence type="ECO:0000256" key="7">
    <source>
        <dbReference type="ARBA" id="ARBA00022989"/>
    </source>
</evidence>
<evidence type="ECO:0000256" key="8">
    <source>
        <dbReference type="ARBA" id="ARBA00023032"/>
    </source>
</evidence>
<keyword evidence="8" id="KW-0764">Sulfate transport</keyword>
<evidence type="ECO:0000256" key="6">
    <source>
        <dbReference type="ARBA" id="ARBA00022692"/>
    </source>
</evidence>
<dbReference type="STRING" id="252474.B1A74_04980"/>
<evidence type="ECO:0000256" key="3">
    <source>
        <dbReference type="ARBA" id="ARBA00022475"/>
    </source>
</evidence>
<dbReference type="GO" id="GO:0005886">
    <property type="term" value="C:plasma membrane"/>
    <property type="evidence" value="ECO:0007669"/>
    <property type="project" value="TreeGrafter"/>
</dbReference>
<dbReference type="GO" id="GO:0000103">
    <property type="term" value="P:sulfate assimilation"/>
    <property type="evidence" value="ECO:0007669"/>
    <property type="project" value="TreeGrafter"/>
</dbReference>
<gene>
    <name evidence="12" type="ORF">B1A74_04980</name>
</gene>
<dbReference type="RefSeq" id="WP_077243947.1">
    <property type="nucleotide sequence ID" value="NZ_MUZR01000013.1"/>
</dbReference>
<evidence type="ECO:0000313" key="13">
    <source>
        <dbReference type="Proteomes" id="UP000189177"/>
    </source>
</evidence>
<feature type="transmembrane region" description="Helical" evidence="11">
    <location>
        <begin position="64"/>
        <end position="91"/>
    </location>
</feature>
<keyword evidence="9 11" id="KW-0472">Membrane</keyword>
<dbReference type="GO" id="GO:0009675">
    <property type="term" value="F:high-affinity sulfate:proton symporter activity"/>
    <property type="evidence" value="ECO:0007669"/>
    <property type="project" value="TreeGrafter"/>
</dbReference>
<organism evidence="12 13">
    <name type="scientific">Thioalkalivibrio halophilus</name>
    <dbReference type="NCBI Taxonomy" id="252474"/>
    <lineage>
        <taxon>Bacteria</taxon>
        <taxon>Pseudomonadati</taxon>
        <taxon>Pseudomonadota</taxon>
        <taxon>Gammaproteobacteria</taxon>
        <taxon>Chromatiales</taxon>
        <taxon>Ectothiorhodospiraceae</taxon>
        <taxon>Thioalkalivibrio</taxon>
    </lineage>
</organism>
<keyword evidence="10" id="KW-0198">Cysteine biosynthesis</keyword>
<evidence type="ECO:0000256" key="2">
    <source>
        <dbReference type="ARBA" id="ARBA00022448"/>
    </source>
</evidence>
<dbReference type="PANTHER" id="PTHR37468">
    <property type="entry name" value="SULFATE TRANSPORTER CYSZ"/>
    <property type="match status" value="1"/>
</dbReference>
<dbReference type="AlphaFoldDB" id="A0A1V2ZZV1"/>
<dbReference type="Proteomes" id="UP000189177">
    <property type="component" value="Unassembled WGS sequence"/>
</dbReference>
<evidence type="ECO:0000256" key="1">
    <source>
        <dbReference type="ARBA" id="ARBA00004141"/>
    </source>
</evidence>
<keyword evidence="4" id="KW-0997">Cell inner membrane</keyword>
<accession>A0A1V2ZZV1</accession>
<dbReference type="InterPro" id="IPR050480">
    <property type="entry name" value="CysZ-like"/>
</dbReference>
<reference evidence="12 13" key="1">
    <citation type="submission" date="2017-02" db="EMBL/GenBank/DDBJ databases">
        <title>Genomic diversity within the haloalkaliphilic genus Thioalkalivibrio.</title>
        <authorList>
            <person name="Ahn A.-C."/>
            <person name="Meier-Kolthoff J."/>
            <person name="Overmars L."/>
            <person name="Richter M."/>
            <person name="Woyke T."/>
            <person name="Sorokin D.Y."/>
            <person name="Muyzer G."/>
        </authorList>
    </citation>
    <scope>NUCLEOTIDE SEQUENCE [LARGE SCALE GENOMIC DNA]</scope>
    <source>
        <strain evidence="12 13">HL17</strain>
    </source>
</reference>
<sequence>MNALFAFLAPFRGLARVFDPGLRGLVIGPLLINIGVIIGVGVAAGFGFEILLDTWLPAGWDWLAWLLWPLFVLTLLVGFGVSAVALAAIIASPFSGPLAYRTARGLGHEPRQPARSLAGEMGHATATALRKFGYYALLFIPVLLITVIPGINLLASLAWFVFGSWVLAVEFQEPPLANDGLTFAEIRKGLGRRRPETLAFGAGTTLLAMVPVVNLLLVPAAVIGATHLWARQQSRG</sequence>
<feature type="transmembrane region" description="Helical" evidence="11">
    <location>
        <begin position="134"/>
        <end position="162"/>
    </location>
</feature>
<proteinExistence type="predicted"/>
<name>A0A1V2ZZV1_9GAMM</name>
<keyword evidence="3" id="KW-1003">Cell membrane</keyword>
<dbReference type="InterPro" id="IPR059112">
    <property type="entry name" value="CysZ/EI24"/>
</dbReference>
<dbReference type="EMBL" id="MUZR01000013">
    <property type="protein sequence ID" value="OOC10630.1"/>
    <property type="molecule type" value="Genomic_DNA"/>
</dbReference>
<keyword evidence="13" id="KW-1185">Reference proteome</keyword>
<dbReference type="Pfam" id="PF07264">
    <property type="entry name" value="EI24"/>
    <property type="match status" value="1"/>
</dbReference>
<evidence type="ECO:0000256" key="10">
    <source>
        <dbReference type="ARBA" id="ARBA00023192"/>
    </source>
</evidence>
<keyword evidence="2" id="KW-0813">Transport</keyword>
<comment type="subcellular location">
    <subcellularLocation>
        <location evidence="1">Membrane</location>
        <topology evidence="1">Multi-pass membrane protein</topology>
    </subcellularLocation>
</comment>
<comment type="caution">
    <text evidence="12">The sequence shown here is derived from an EMBL/GenBank/DDBJ whole genome shotgun (WGS) entry which is preliminary data.</text>
</comment>
<protein>
    <submittedName>
        <fullName evidence="12">Sulfate transporter CysZ</fullName>
    </submittedName>
</protein>
<keyword evidence="6 11" id="KW-0812">Transmembrane</keyword>
<keyword evidence="5" id="KW-0028">Amino-acid biosynthesis</keyword>
<dbReference type="GO" id="GO:0019344">
    <property type="term" value="P:cysteine biosynthetic process"/>
    <property type="evidence" value="ECO:0007669"/>
    <property type="project" value="UniProtKB-KW"/>
</dbReference>
<dbReference type="OrthoDB" id="5292355at2"/>